<keyword evidence="1 6" id="KW-0240">DNA-directed RNA polymerase</keyword>
<dbReference type="Gene3D" id="2.40.50.100">
    <property type="match status" value="1"/>
</dbReference>
<dbReference type="Gene3D" id="3.90.1800.10">
    <property type="entry name" value="RNA polymerase alpha subunit dimerisation domain"/>
    <property type="match status" value="1"/>
</dbReference>
<dbReference type="Gene3D" id="2.30.150.10">
    <property type="entry name" value="DNA-directed RNA polymerase, beta subunit, external 1 domain"/>
    <property type="match status" value="1"/>
</dbReference>
<gene>
    <name evidence="6 15" type="primary">rpoB</name>
    <name evidence="15" type="ORF">ENS64_08655</name>
</gene>
<dbReference type="InterPro" id="IPR007642">
    <property type="entry name" value="RNA_pol_Rpb2_2"/>
</dbReference>
<evidence type="ECO:0000259" key="11">
    <source>
        <dbReference type="Pfam" id="PF04561"/>
    </source>
</evidence>
<evidence type="ECO:0000259" key="13">
    <source>
        <dbReference type="Pfam" id="PF04565"/>
    </source>
</evidence>
<comment type="subunit">
    <text evidence="6 8">The RNAP catalytic core consists of 2 alpha, 1 beta, 1 beta' and 1 omega subunit. When a sigma factor is associated with the core the holoenzyme is formed, which can initiate transcription.</text>
</comment>
<dbReference type="Pfam" id="PF04563">
    <property type="entry name" value="RNA_pol_Rpb2_1"/>
    <property type="match status" value="2"/>
</dbReference>
<dbReference type="GO" id="GO:0032549">
    <property type="term" value="F:ribonucleoside binding"/>
    <property type="evidence" value="ECO:0007669"/>
    <property type="project" value="InterPro"/>
</dbReference>
<feature type="domain" description="RNA polymerase beta subunit protrusion" evidence="12">
    <location>
        <begin position="29"/>
        <end position="127"/>
    </location>
</feature>
<accession>A0A7C4LKS2</accession>
<dbReference type="Gene3D" id="2.40.270.10">
    <property type="entry name" value="DNA-directed RNA polymerase, subunit 2, domain 6"/>
    <property type="match status" value="3"/>
</dbReference>
<name>A0A7C4LKS2_9PLAN</name>
<dbReference type="NCBIfam" id="NF001616">
    <property type="entry name" value="PRK00405.1"/>
    <property type="match status" value="1"/>
</dbReference>
<dbReference type="GO" id="GO:0003899">
    <property type="term" value="F:DNA-directed RNA polymerase activity"/>
    <property type="evidence" value="ECO:0007669"/>
    <property type="project" value="UniProtKB-UniRule"/>
</dbReference>
<evidence type="ECO:0000259" key="12">
    <source>
        <dbReference type="Pfam" id="PF04563"/>
    </source>
</evidence>
<dbReference type="InterPro" id="IPR014724">
    <property type="entry name" value="RNA_pol_RPB2_OB-fold"/>
</dbReference>
<dbReference type="FunFam" id="3.90.1800.10:FF:000001">
    <property type="entry name" value="DNA-directed RNA polymerase subunit beta"/>
    <property type="match status" value="1"/>
</dbReference>
<dbReference type="InterPro" id="IPR015712">
    <property type="entry name" value="DNA-dir_RNA_pol_su2"/>
</dbReference>
<dbReference type="Gene3D" id="2.40.50.150">
    <property type="match status" value="1"/>
</dbReference>
<feature type="domain" description="RNA polymerase Rpb2" evidence="13">
    <location>
        <begin position="461"/>
        <end position="529"/>
    </location>
</feature>
<protein>
    <recommendedName>
        <fullName evidence="6 8">DNA-directed RNA polymerase subunit beta</fullName>
        <shortName evidence="6">RNAP subunit beta</shortName>
        <ecNumber evidence="6 8">2.7.7.6</ecNumber>
    </recommendedName>
    <alternativeName>
        <fullName evidence="6">RNA polymerase subunit beta</fullName>
    </alternativeName>
    <alternativeName>
        <fullName evidence="6">Transcriptase subunit beta</fullName>
    </alternativeName>
</protein>
<dbReference type="EC" id="2.7.7.6" evidence="6 8"/>
<evidence type="ECO:0000313" key="15">
    <source>
        <dbReference type="EMBL" id="HGT39313.1"/>
    </source>
</evidence>
<dbReference type="Pfam" id="PF04565">
    <property type="entry name" value="RNA_pol_Rpb2_3"/>
    <property type="match status" value="1"/>
</dbReference>
<dbReference type="InterPro" id="IPR019462">
    <property type="entry name" value="DNA-dir_RNA_pol_bsu_external_1"/>
</dbReference>
<dbReference type="InterPro" id="IPR007641">
    <property type="entry name" value="RNA_pol_Rpb2_7"/>
</dbReference>
<dbReference type="InterPro" id="IPR037033">
    <property type="entry name" value="DNA-dir_RNAP_su2_hyb_sf"/>
</dbReference>
<evidence type="ECO:0000256" key="3">
    <source>
        <dbReference type="ARBA" id="ARBA00022695"/>
    </source>
</evidence>
<dbReference type="InterPro" id="IPR007645">
    <property type="entry name" value="RNA_pol_Rpb2_3"/>
</dbReference>
<dbReference type="PROSITE" id="PS01166">
    <property type="entry name" value="RNA_POL_BETA"/>
    <property type="match status" value="1"/>
</dbReference>
<organism evidence="15">
    <name type="scientific">Schlesneria paludicola</name>
    <dbReference type="NCBI Taxonomy" id="360056"/>
    <lineage>
        <taxon>Bacteria</taxon>
        <taxon>Pseudomonadati</taxon>
        <taxon>Planctomycetota</taxon>
        <taxon>Planctomycetia</taxon>
        <taxon>Planctomycetales</taxon>
        <taxon>Planctomycetaceae</taxon>
        <taxon>Schlesneria</taxon>
    </lineage>
</organism>
<dbReference type="InterPro" id="IPR007644">
    <property type="entry name" value="RNA_pol_bsu_protrusion"/>
</dbReference>
<feature type="domain" description="DNA-directed RNA polymerase beta subunit external 1" evidence="14">
    <location>
        <begin position="539"/>
        <end position="603"/>
    </location>
</feature>
<dbReference type="Pfam" id="PF00562">
    <property type="entry name" value="RNA_pol_Rpb2_6"/>
    <property type="match status" value="1"/>
</dbReference>
<comment type="function">
    <text evidence="6 8">DNA-dependent RNA polymerase catalyzes the transcription of DNA into RNA using the four ribonucleoside triphosphates as substrates.</text>
</comment>
<dbReference type="InterPro" id="IPR042107">
    <property type="entry name" value="DNA-dir_RNA_pol_bsu_ext_1_sf"/>
</dbReference>
<evidence type="ECO:0000256" key="7">
    <source>
        <dbReference type="RuleBase" id="RU000434"/>
    </source>
</evidence>
<dbReference type="InterPro" id="IPR037034">
    <property type="entry name" value="RNA_pol_Rpb2_2_sf"/>
</dbReference>
<dbReference type="GO" id="GO:0006351">
    <property type="term" value="P:DNA-templated transcription"/>
    <property type="evidence" value="ECO:0007669"/>
    <property type="project" value="UniProtKB-UniRule"/>
</dbReference>
<dbReference type="InterPro" id="IPR010243">
    <property type="entry name" value="RNA_pol_bsu_bac"/>
</dbReference>
<evidence type="ECO:0000259" key="9">
    <source>
        <dbReference type="Pfam" id="PF00562"/>
    </source>
</evidence>
<feature type="domain" description="RNA polymerase beta subunit protrusion" evidence="12">
    <location>
        <begin position="129"/>
        <end position="447"/>
    </location>
</feature>
<dbReference type="SUPFAM" id="SSF64484">
    <property type="entry name" value="beta and beta-prime subunits of DNA dependent RNA-polymerase"/>
    <property type="match status" value="1"/>
</dbReference>
<dbReference type="Pfam" id="PF04561">
    <property type="entry name" value="RNA_pol_Rpb2_2"/>
    <property type="match status" value="1"/>
</dbReference>
<dbReference type="Pfam" id="PF04560">
    <property type="entry name" value="RNA_pol_Rpb2_7"/>
    <property type="match status" value="1"/>
</dbReference>
<dbReference type="Gene3D" id="3.90.1100.10">
    <property type="match status" value="2"/>
</dbReference>
<feature type="domain" description="RNA polymerase Rpb2" evidence="11">
    <location>
        <begin position="303"/>
        <end position="402"/>
    </location>
</feature>
<evidence type="ECO:0000256" key="8">
    <source>
        <dbReference type="RuleBase" id="RU363031"/>
    </source>
</evidence>
<dbReference type="InterPro" id="IPR007120">
    <property type="entry name" value="DNA-dir_RNAP_su2_dom"/>
</dbReference>
<keyword evidence="4 6" id="KW-0804">Transcription</keyword>
<comment type="similarity">
    <text evidence="6 7">Belongs to the RNA polymerase beta chain family.</text>
</comment>
<dbReference type="EMBL" id="DSVQ01000012">
    <property type="protein sequence ID" value="HGT39313.1"/>
    <property type="molecule type" value="Genomic_DNA"/>
</dbReference>
<evidence type="ECO:0000259" key="14">
    <source>
        <dbReference type="Pfam" id="PF10385"/>
    </source>
</evidence>
<keyword evidence="2 6" id="KW-0808">Transferase</keyword>
<dbReference type="CDD" id="cd00653">
    <property type="entry name" value="RNA_pol_B_RPB2"/>
    <property type="match status" value="1"/>
</dbReference>
<evidence type="ECO:0000256" key="4">
    <source>
        <dbReference type="ARBA" id="ARBA00023163"/>
    </source>
</evidence>
<dbReference type="PANTHER" id="PTHR20856">
    <property type="entry name" value="DNA-DIRECTED RNA POLYMERASE I SUBUNIT 2"/>
    <property type="match status" value="1"/>
</dbReference>
<dbReference type="AlphaFoldDB" id="A0A7C4LKS2"/>
<comment type="caution">
    <text evidence="15">The sequence shown here is derived from an EMBL/GenBank/DDBJ whole genome shotgun (WGS) entry which is preliminary data.</text>
</comment>
<comment type="catalytic activity">
    <reaction evidence="5 6 8">
        <text>RNA(n) + a ribonucleoside 5'-triphosphate = RNA(n+1) + diphosphate</text>
        <dbReference type="Rhea" id="RHEA:21248"/>
        <dbReference type="Rhea" id="RHEA-COMP:14527"/>
        <dbReference type="Rhea" id="RHEA-COMP:17342"/>
        <dbReference type="ChEBI" id="CHEBI:33019"/>
        <dbReference type="ChEBI" id="CHEBI:61557"/>
        <dbReference type="ChEBI" id="CHEBI:140395"/>
        <dbReference type="EC" id="2.7.7.6"/>
    </reaction>
</comment>
<sequence>MPIPATRVIAADSERNFGALQGDFEISDLTRIQTEAYSRFLQLDREPRERKDEGLEAILREVFPIESYDQKYRLEYVKYELGKPRYTPLECRQLRLTYGRPFRVWLRLVKEQPIEEEVYLGDMPIMIGGGEFIINGAERVVVSQLHRSPGVDFVLSSEAGERKSFSCRVIPERGSWIEINISKRDTLGVRIDQSGKFSAMTFLRAMGPEYGNSTALLRLFYKTHVVKTNRDEAVEALSGKVAAEDVIYPAGHERCGEIIVEVGHTITRALAEEIRKSPVKTVEVIDKIDDRLCIDSILEDPTASYEDALLRIYQRLRPGNPPQLEKAIELFKEKFFDVNRYRLGRVGRFRINRKFNQDVPDSEMTLKPDDIVNSIRYIMKLRSGEATANTDDIDNLGNRRLRTIDELAAEEIRKGFLKLRRTVQERMSLKDVEEMSPRTLINPKSVSAAIEFFFGRGELSQVVDQTNPLATLTHERRLSALGPGGLNRKRAGFEVRDVHISHYGRICPIETPEGTNIGLISSLSIFSKVDDYGFLITPYRKVHHRKVTDEIAWLRADEESRVYIAPADTPVVNGRLAEDRVVARHANDVVWISAADVQYMDVAPCQMVGVSAGLIPFLEHDDANRALMGSNMQRQGVPLLVTEPPLVGTGLERAVAESSGMVLRAEKAGKVTYVDANVIEIDGKRYPLRKYTGLNERTCLNQKPIVKVGQKVKKGEILVDSAATSQGQLALGRNVLVAFMSWEGFNFEDAIILSERLVKEDVYTSIHIDEFDVEVRETKLGREEFTRDIPNVSEKALRNLDEDGIVRIGTRVEPGDILVGKVAPKAKTELTPEEKLLHAIFGRAGEDVKNESLEVPSGVEGIVIHTERFSRRMSLSESERKKFEAELKRVEDAGNAAIAAAFREFLKEFEQAYGGKLKDDDNRDLHAVNDDKFLAAYAEKFHDVFEKLDLKSPQKKADCRKVLKEHWGPVEQAIDDRDRKLNSMKRGDELPSGVLQMVKVYVASKRQISVGDKMAGRHGNKGVISKVLPVEDMPFLEDGTPVDIILNPLGVPSRMNVGQILETHLGWACAKLGIRAKCPVFDGPSEDVIRGLLRQAGLPEDGKAQLYDGRTGEPFEQKTTVGYIYMLKLHHLVEDKVHARATGPYSLITQQPLGGKARFGGQRFGEMEVWALEAYGAAYILQELLTVKSDDVEGRTKIYESMVKGENTLEAGTPASFEVLCNEIKGLCLNIQLEKAAV</sequence>
<dbReference type="InterPro" id="IPR007121">
    <property type="entry name" value="RNA_pol_bsu_CS"/>
</dbReference>
<proteinExistence type="inferred from homology"/>
<reference evidence="15" key="1">
    <citation type="journal article" date="2020" name="mSystems">
        <title>Genome- and Community-Level Interaction Insights into Carbon Utilization and Element Cycling Functions of Hydrothermarchaeota in Hydrothermal Sediment.</title>
        <authorList>
            <person name="Zhou Z."/>
            <person name="Liu Y."/>
            <person name="Xu W."/>
            <person name="Pan J."/>
            <person name="Luo Z.H."/>
            <person name="Li M."/>
        </authorList>
    </citation>
    <scope>NUCLEOTIDE SEQUENCE [LARGE SCALE GENOMIC DNA]</scope>
    <source>
        <strain evidence="15">SpSt-508</strain>
    </source>
</reference>
<feature type="domain" description="RNA polymerase Rpb2" evidence="10">
    <location>
        <begin position="1160"/>
        <end position="1234"/>
    </location>
</feature>
<dbReference type="Pfam" id="PF10385">
    <property type="entry name" value="RNA_pol_Rpb2_45"/>
    <property type="match status" value="1"/>
</dbReference>
<evidence type="ECO:0000256" key="1">
    <source>
        <dbReference type="ARBA" id="ARBA00022478"/>
    </source>
</evidence>
<dbReference type="HAMAP" id="MF_01321">
    <property type="entry name" value="RNApol_bact_RpoB"/>
    <property type="match status" value="1"/>
</dbReference>
<evidence type="ECO:0000256" key="2">
    <source>
        <dbReference type="ARBA" id="ARBA00022679"/>
    </source>
</evidence>
<evidence type="ECO:0000256" key="6">
    <source>
        <dbReference type="HAMAP-Rule" id="MF_01321"/>
    </source>
</evidence>
<evidence type="ECO:0000259" key="10">
    <source>
        <dbReference type="Pfam" id="PF04560"/>
    </source>
</evidence>
<keyword evidence="3 6" id="KW-0548">Nucleotidyltransferase</keyword>
<dbReference type="GO" id="GO:0003677">
    <property type="term" value="F:DNA binding"/>
    <property type="evidence" value="ECO:0007669"/>
    <property type="project" value="UniProtKB-UniRule"/>
</dbReference>
<dbReference type="GO" id="GO:0000428">
    <property type="term" value="C:DNA-directed RNA polymerase complex"/>
    <property type="evidence" value="ECO:0007669"/>
    <property type="project" value="UniProtKB-KW"/>
</dbReference>
<dbReference type="NCBIfam" id="TIGR02013">
    <property type="entry name" value="rpoB"/>
    <property type="match status" value="1"/>
</dbReference>
<feature type="domain" description="DNA-directed RNA polymerase subunit 2 hybrid-binding" evidence="9">
    <location>
        <begin position="614"/>
        <end position="1158"/>
    </location>
</feature>
<evidence type="ECO:0000256" key="5">
    <source>
        <dbReference type="ARBA" id="ARBA00048552"/>
    </source>
</evidence>
<dbReference type="Gene3D" id="3.90.1110.10">
    <property type="entry name" value="RNA polymerase Rpb2, domain 2"/>
    <property type="match status" value="2"/>
</dbReference>